<dbReference type="InterPro" id="IPR019613">
    <property type="entry name" value="DUF4198"/>
</dbReference>
<proteinExistence type="predicted"/>
<evidence type="ECO:0000313" key="3">
    <source>
        <dbReference type="Proteomes" id="UP000007058"/>
    </source>
</evidence>
<dbReference type="EMBL" id="AP007255">
    <property type="protein sequence ID" value="BAE53138.1"/>
    <property type="molecule type" value="Genomic_DNA"/>
</dbReference>
<evidence type="ECO:0000313" key="2">
    <source>
        <dbReference type="EMBL" id="BAE53138.1"/>
    </source>
</evidence>
<gene>
    <name evidence="2" type="ordered locus">amb4334</name>
</gene>
<dbReference type="HOGENOM" id="CLU_058596_1_1_5"/>
<dbReference type="RefSeq" id="WP_011386682.1">
    <property type="nucleotide sequence ID" value="NC_007626.1"/>
</dbReference>
<feature type="chain" id="PRO_5004218023" evidence="1">
    <location>
        <begin position="24"/>
        <end position="256"/>
    </location>
</feature>
<name>Q2VZ37_PARM1</name>
<protein>
    <submittedName>
        <fullName evidence="2">ABC-type Co2+ transport system, periplasmic component</fullName>
    </submittedName>
</protein>
<accession>Q2VZ37</accession>
<dbReference type="Pfam" id="PF10670">
    <property type="entry name" value="DUF4198"/>
    <property type="match status" value="1"/>
</dbReference>
<dbReference type="KEGG" id="mag:amb4334"/>
<evidence type="ECO:0000256" key="1">
    <source>
        <dbReference type="SAM" id="SignalP"/>
    </source>
</evidence>
<dbReference type="AlphaFoldDB" id="Q2VZ37"/>
<dbReference type="STRING" id="342108.amb4334"/>
<dbReference type="Proteomes" id="UP000007058">
    <property type="component" value="Chromosome"/>
</dbReference>
<keyword evidence="1" id="KW-0732">Signal</keyword>
<reference evidence="2 3" key="1">
    <citation type="journal article" date="2005" name="DNA Res.">
        <title>Complete genome sequence of the facultative anaerobic magnetotactic bacterium Magnetospirillum sp. strain AMB-1.</title>
        <authorList>
            <person name="Matsunaga T."/>
            <person name="Okamura Y."/>
            <person name="Fukuda Y."/>
            <person name="Wahyudi A.T."/>
            <person name="Murase Y."/>
            <person name="Takeyama H."/>
        </authorList>
    </citation>
    <scope>NUCLEOTIDE SEQUENCE [LARGE SCALE GENOMIC DNA]</scope>
    <source>
        <strain evidence="3">ATCC 700264 / AMB-1</strain>
    </source>
</reference>
<keyword evidence="3" id="KW-1185">Reference proteome</keyword>
<organism evidence="2 3">
    <name type="scientific">Paramagnetospirillum magneticum (strain ATCC 700264 / AMB-1)</name>
    <name type="common">Magnetospirillum magneticum</name>
    <dbReference type="NCBI Taxonomy" id="342108"/>
    <lineage>
        <taxon>Bacteria</taxon>
        <taxon>Pseudomonadati</taxon>
        <taxon>Pseudomonadota</taxon>
        <taxon>Alphaproteobacteria</taxon>
        <taxon>Rhodospirillales</taxon>
        <taxon>Magnetospirillaceae</taxon>
        <taxon>Paramagnetospirillum</taxon>
    </lineage>
</organism>
<sequence>MSKRLTASLIACALGWLPTMADAHFQELIPSADIVGEQGPRDIRLDLAFTHPMEQGPVMEMAPPMRFGVMAGGKTRDLKPTLAAAKRGDKTVFGAGFSLDQPGDYVFFVEPAPYWEKAEGKWIIHYTKVVVDFAGGGGWDKPVGLPVEIEPLVRPYGLWTGNLFRGIVRRNGKALPFAEIEVEWRNDGSVKAPSDPFITQVIKADASGQFAYAMPRAGWWGFAALVESDMPAKSPAGKPAKTELGGLIWVRAQDMK</sequence>
<feature type="signal peptide" evidence="1">
    <location>
        <begin position="1"/>
        <end position="23"/>
    </location>
</feature>